<dbReference type="KEGG" id="tol:TOL_0788"/>
<keyword evidence="15" id="KW-1185">Reference proteome</keyword>
<dbReference type="CDD" id="cd00075">
    <property type="entry name" value="HATPase"/>
    <property type="match status" value="1"/>
</dbReference>
<feature type="domain" description="Histidine kinase" evidence="12">
    <location>
        <begin position="230"/>
        <end position="441"/>
    </location>
</feature>
<evidence type="ECO:0000256" key="7">
    <source>
        <dbReference type="ARBA" id="ARBA00022777"/>
    </source>
</evidence>
<evidence type="ECO:0000313" key="15">
    <source>
        <dbReference type="Proteomes" id="UP000011866"/>
    </source>
</evidence>
<evidence type="ECO:0000256" key="8">
    <source>
        <dbReference type="ARBA" id="ARBA00022989"/>
    </source>
</evidence>
<comment type="subcellular location">
    <subcellularLocation>
        <location evidence="2">Membrane</location>
        <topology evidence="2">Multi-pass membrane protein</topology>
    </subcellularLocation>
</comment>
<keyword evidence="9" id="KW-0902">Two-component regulatory system</keyword>
<evidence type="ECO:0000256" key="4">
    <source>
        <dbReference type="ARBA" id="ARBA00022553"/>
    </source>
</evidence>
<dbReference type="PANTHER" id="PTHR45436">
    <property type="entry name" value="SENSOR HISTIDINE KINASE YKOH"/>
    <property type="match status" value="1"/>
</dbReference>
<dbReference type="SUPFAM" id="SSF47384">
    <property type="entry name" value="Homodimeric domain of signal transducing histidine kinase"/>
    <property type="match status" value="1"/>
</dbReference>
<dbReference type="InterPro" id="IPR050428">
    <property type="entry name" value="TCS_sensor_his_kinase"/>
</dbReference>
<dbReference type="InterPro" id="IPR003661">
    <property type="entry name" value="HisK_dim/P_dom"/>
</dbReference>
<dbReference type="InterPro" id="IPR036890">
    <property type="entry name" value="HATPase_C_sf"/>
</dbReference>
<proteinExistence type="predicted"/>
<evidence type="ECO:0000256" key="9">
    <source>
        <dbReference type="ARBA" id="ARBA00023012"/>
    </source>
</evidence>
<evidence type="ECO:0000256" key="2">
    <source>
        <dbReference type="ARBA" id="ARBA00004141"/>
    </source>
</evidence>
<dbReference type="SMART" id="SM00387">
    <property type="entry name" value="HATPase_c"/>
    <property type="match status" value="1"/>
</dbReference>
<dbReference type="Gene3D" id="1.10.287.130">
    <property type="match status" value="1"/>
</dbReference>
<organism evidence="14 15">
    <name type="scientific">Thalassolituus oleivorans MIL-1</name>
    <dbReference type="NCBI Taxonomy" id="1298593"/>
    <lineage>
        <taxon>Bacteria</taxon>
        <taxon>Pseudomonadati</taxon>
        <taxon>Pseudomonadota</taxon>
        <taxon>Gammaproteobacteria</taxon>
        <taxon>Oceanospirillales</taxon>
        <taxon>Oceanospirillaceae</taxon>
        <taxon>Thalassolituus</taxon>
    </lineage>
</organism>
<dbReference type="Proteomes" id="UP000011866">
    <property type="component" value="Chromosome"/>
</dbReference>
<dbReference type="GeneID" id="79175743"/>
<evidence type="ECO:0000256" key="11">
    <source>
        <dbReference type="SAM" id="Phobius"/>
    </source>
</evidence>
<dbReference type="PANTHER" id="PTHR45436:SF15">
    <property type="entry name" value="SENSOR HISTIDINE KINASE CUSS"/>
    <property type="match status" value="1"/>
</dbReference>
<keyword evidence="5" id="KW-0808">Transferase</keyword>
<keyword evidence="10 11" id="KW-0472">Membrane</keyword>
<evidence type="ECO:0000259" key="13">
    <source>
        <dbReference type="PROSITE" id="PS50885"/>
    </source>
</evidence>
<dbReference type="InterPro" id="IPR004358">
    <property type="entry name" value="Sig_transdc_His_kin-like_C"/>
</dbReference>
<dbReference type="InterPro" id="IPR036097">
    <property type="entry name" value="HisK_dim/P_sf"/>
</dbReference>
<keyword evidence="8 11" id="KW-1133">Transmembrane helix</keyword>
<dbReference type="PATRIC" id="fig|1298593.3.peg.758"/>
<dbReference type="AlphaFoldDB" id="M5DP72"/>
<gene>
    <name evidence="14" type="ORF">TOL_0788</name>
</gene>
<dbReference type="Gene3D" id="3.30.565.10">
    <property type="entry name" value="Histidine kinase-like ATPase, C-terminal domain"/>
    <property type="match status" value="1"/>
</dbReference>
<dbReference type="PROSITE" id="PS50109">
    <property type="entry name" value="HIS_KIN"/>
    <property type="match status" value="1"/>
</dbReference>
<keyword evidence="7 14" id="KW-0418">Kinase</keyword>
<dbReference type="GO" id="GO:0005886">
    <property type="term" value="C:plasma membrane"/>
    <property type="evidence" value="ECO:0007669"/>
    <property type="project" value="TreeGrafter"/>
</dbReference>
<evidence type="ECO:0000256" key="1">
    <source>
        <dbReference type="ARBA" id="ARBA00000085"/>
    </source>
</evidence>
<sequence length="451" mass="50161">MNHSLQQNLNRRILTATALFALLASAISGWLAFNEARELQDNLLRQAAALVDSHTINSAQTFPRSEPRAYPEDMLVLQSLGATNLGTSANSLPIPVELNDGLYTLNLNDIGWRVLIVSQQNNDKLPTQRFAISQQTEARDEVAWNSSLHTLLPVLLLVPILMGIVTYAIKQSIQPISDLAQELDERDESNLELLPKHSIPTELAPFIESINRLLKRLKRAIELQRRFVADAAHELRTPVTGLSLLADNLARATTMTEIQERLIPLQAGLQRTQQLVVQLLDFARLQSEASAKNQPINLQDIVQEVIAELYPFAEHKSIDLGMLRNESLQVMGTKTSLRTLTHNAIDNALRYTPNHGKVDVSLYTLDGFSILEIEDTGCGIPVEDITHVFEAFYRVGVNTEPGTGLGLAITQEIANRLGGKIYLENRPEGGLRFRYIQGLYLNTEINSPACV</sequence>
<dbReference type="SMART" id="SM00388">
    <property type="entry name" value="HisKA"/>
    <property type="match status" value="1"/>
</dbReference>
<dbReference type="CDD" id="cd00082">
    <property type="entry name" value="HisKA"/>
    <property type="match status" value="1"/>
</dbReference>
<keyword evidence="6 11" id="KW-0812">Transmembrane</keyword>
<dbReference type="PRINTS" id="PR00344">
    <property type="entry name" value="BCTRLSENSOR"/>
</dbReference>
<dbReference type="RefSeq" id="WP_015485963.1">
    <property type="nucleotide sequence ID" value="NC_020888.1"/>
</dbReference>
<dbReference type="InterPro" id="IPR003660">
    <property type="entry name" value="HAMP_dom"/>
</dbReference>
<name>M5DP72_9GAMM</name>
<dbReference type="GO" id="GO:0000155">
    <property type="term" value="F:phosphorelay sensor kinase activity"/>
    <property type="evidence" value="ECO:0007669"/>
    <property type="project" value="InterPro"/>
</dbReference>
<evidence type="ECO:0000256" key="3">
    <source>
        <dbReference type="ARBA" id="ARBA00012438"/>
    </source>
</evidence>
<evidence type="ECO:0000256" key="5">
    <source>
        <dbReference type="ARBA" id="ARBA00022679"/>
    </source>
</evidence>
<reference evidence="14 15" key="1">
    <citation type="journal article" date="2013" name="Genome Announc.">
        <title>Genome Sequence of Thalassolituus oleivorans MIL-1 (DSM 14913T).</title>
        <authorList>
            <person name="Golyshin P.N."/>
            <person name="Werner J."/>
            <person name="Chernikova T.N."/>
            <person name="Tran H."/>
            <person name="Ferrer M."/>
            <person name="Yakimov M.M."/>
            <person name="Teeling H."/>
            <person name="Golyshina O.V."/>
        </authorList>
    </citation>
    <scope>NUCLEOTIDE SEQUENCE [LARGE SCALE GENOMIC DNA]</scope>
    <source>
        <strain evidence="14 15">MIL-1</strain>
    </source>
</reference>
<dbReference type="PROSITE" id="PS50885">
    <property type="entry name" value="HAMP"/>
    <property type="match status" value="1"/>
</dbReference>
<dbReference type="EMBL" id="HF680312">
    <property type="protein sequence ID" value="CCU71226.1"/>
    <property type="molecule type" value="Genomic_DNA"/>
</dbReference>
<evidence type="ECO:0000256" key="6">
    <source>
        <dbReference type="ARBA" id="ARBA00022692"/>
    </source>
</evidence>
<accession>M5DP72</accession>
<feature type="domain" description="HAMP" evidence="13">
    <location>
        <begin position="170"/>
        <end position="222"/>
    </location>
</feature>
<dbReference type="HOGENOM" id="CLU_000445_89_37_6"/>
<dbReference type="InterPro" id="IPR003594">
    <property type="entry name" value="HATPase_dom"/>
</dbReference>
<evidence type="ECO:0000259" key="12">
    <source>
        <dbReference type="PROSITE" id="PS50109"/>
    </source>
</evidence>
<dbReference type="EC" id="2.7.13.3" evidence="3"/>
<dbReference type="eggNOG" id="COG2205">
    <property type="taxonomic scope" value="Bacteria"/>
</dbReference>
<feature type="transmembrane region" description="Helical" evidence="11">
    <location>
        <begin position="12"/>
        <end position="33"/>
    </location>
</feature>
<keyword evidence="4" id="KW-0597">Phosphoprotein</keyword>
<comment type="catalytic activity">
    <reaction evidence="1">
        <text>ATP + protein L-histidine = ADP + protein N-phospho-L-histidine.</text>
        <dbReference type="EC" id="2.7.13.3"/>
    </reaction>
</comment>
<protein>
    <recommendedName>
        <fullName evidence="3">histidine kinase</fullName>
        <ecNumber evidence="3">2.7.13.3</ecNumber>
    </recommendedName>
</protein>
<evidence type="ECO:0000256" key="10">
    <source>
        <dbReference type="ARBA" id="ARBA00023136"/>
    </source>
</evidence>
<dbReference type="Pfam" id="PF00512">
    <property type="entry name" value="HisKA"/>
    <property type="match status" value="1"/>
</dbReference>
<dbReference type="Pfam" id="PF02518">
    <property type="entry name" value="HATPase_c"/>
    <property type="match status" value="1"/>
</dbReference>
<dbReference type="SUPFAM" id="SSF55874">
    <property type="entry name" value="ATPase domain of HSP90 chaperone/DNA topoisomerase II/histidine kinase"/>
    <property type="match status" value="1"/>
</dbReference>
<dbReference type="InterPro" id="IPR005467">
    <property type="entry name" value="His_kinase_dom"/>
</dbReference>
<evidence type="ECO:0000313" key="14">
    <source>
        <dbReference type="EMBL" id="CCU71226.1"/>
    </source>
</evidence>